<reference evidence="8 9" key="1">
    <citation type="journal article" date="2011" name="Science">
        <title>The Selaginella genome identifies genetic changes associated with the evolution of vascular plants.</title>
        <authorList>
            <person name="Banks J.A."/>
            <person name="Nishiyama T."/>
            <person name="Hasebe M."/>
            <person name="Bowman J.L."/>
            <person name="Gribskov M."/>
            <person name="dePamphilis C."/>
            <person name="Albert V.A."/>
            <person name="Aono N."/>
            <person name="Aoyama T."/>
            <person name="Ambrose B.A."/>
            <person name="Ashton N.W."/>
            <person name="Axtell M.J."/>
            <person name="Barker E."/>
            <person name="Barker M.S."/>
            <person name="Bennetzen J.L."/>
            <person name="Bonawitz N.D."/>
            <person name="Chapple C."/>
            <person name="Cheng C."/>
            <person name="Correa L.G."/>
            <person name="Dacre M."/>
            <person name="DeBarry J."/>
            <person name="Dreyer I."/>
            <person name="Elias M."/>
            <person name="Engstrom E.M."/>
            <person name="Estelle M."/>
            <person name="Feng L."/>
            <person name="Finet C."/>
            <person name="Floyd S.K."/>
            <person name="Frommer W.B."/>
            <person name="Fujita T."/>
            <person name="Gramzow L."/>
            <person name="Gutensohn M."/>
            <person name="Harholt J."/>
            <person name="Hattori M."/>
            <person name="Heyl A."/>
            <person name="Hirai T."/>
            <person name="Hiwatashi Y."/>
            <person name="Ishikawa M."/>
            <person name="Iwata M."/>
            <person name="Karol K.G."/>
            <person name="Koehler B."/>
            <person name="Kolukisaoglu U."/>
            <person name="Kubo M."/>
            <person name="Kurata T."/>
            <person name="Lalonde S."/>
            <person name="Li K."/>
            <person name="Li Y."/>
            <person name="Litt A."/>
            <person name="Lyons E."/>
            <person name="Manning G."/>
            <person name="Maruyama T."/>
            <person name="Michael T.P."/>
            <person name="Mikami K."/>
            <person name="Miyazaki S."/>
            <person name="Morinaga S."/>
            <person name="Murata T."/>
            <person name="Mueller-Roeber B."/>
            <person name="Nelson D.R."/>
            <person name="Obara M."/>
            <person name="Oguri Y."/>
            <person name="Olmstead R.G."/>
            <person name="Onodera N."/>
            <person name="Petersen B.L."/>
            <person name="Pils B."/>
            <person name="Prigge M."/>
            <person name="Rensing S.A."/>
            <person name="Riano-Pachon D.M."/>
            <person name="Roberts A.W."/>
            <person name="Sato Y."/>
            <person name="Scheller H.V."/>
            <person name="Schulz B."/>
            <person name="Schulz C."/>
            <person name="Shakirov E.V."/>
            <person name="Shibagaki N."/>
            <person name="Shinohara N."/>
            <person name="Shippen D.E."/>
            <person name="Soerensen I."/>
            <person name="Sotooka R."/>
            <person name="Sugimoto N."/>
            <person name="Sugita M."/>
            <person name="Sumikawa N."/>
            <person name="Tanurdzic M."/>
            <person name="Theissen G."/>
            <person name="Ulvskov P."/>
            <person name="Wakazuki S."/>
            <person name="Weng J.K."/>
            <person name="Willats W.W."/>
            <person name="Wipf D."/>
            <person name="Wolf P.G."/>
            <person name="Yang L."/>
            <person name="Zimmer A.D."/>
            <person name="Zhu Q."/>
            <person name="Mitros T."/>
            <person name="Hellsten U."/>
            <person name="Loque D."/>
            <person name="Otillar R."/>
            <person name="Salamov A."/>
            <person name="Schmutz J."/>
            <person name="Shapiro H."/>
            <person name="Lindquist E."/>
            <person name="Lucas S."/>
            <person name="Rokhsar D."/>
            <person name="Grigoriev I.V."/>
        </authorList>
    </citation>
    <scope>NUCLEOTIDE SEQUENCE [LARGE SCALE GENOMIC DNA]</scope>
</reference>
<dbReference type="InterPro" id="IPR017972">
    <property type="entry name" value="Cyt_P450_CS"/>
</dbReference>
<keyword evidence="5 6" id="KW-0408">Iron</keyword>
<gene>
    <name evidence="8" type="primary">CYP781B1</name>
    <name evidence="8" type="ORF">SELMODRAFT_228641</name>
</gene>
<keyword evidence="2 6" id="KW-0349">Heme</keyword>
<evidence type="ECO:0000313" key="8">
    <source>
        <dbReference type="EMBL" id="EFJ19169.1"/>
    </source>
</evidence>
<feature type="binding site" description="axial binding residue" evidence="6">
    <location>
        <position position="383"/>
    </location>
    <ligand>
        <name>heme</name>
        <dbReference type="ChEBI" id="CHEBI:30413"/>
    </ligand>
    <ligandPart>
        <name>Fe</name>
        <dbReference type="ChEBI" id="CHEBI:18248"/>
    </ligandPart>
</feature>
<proteinExistence type="inferred from homology"/>
<keyword evidence="7" id="KW-0503">Monooxygenase</keyword>
<accession>D8S8K1</accession>
<dbReference type="GO" id="GO:0044550">
    <property type="term" value="P:secondary metabolite biosynthetic process"/>
    <property type="evidence" value="ECO:0007669"/>
    <property type="project" value="UniProtKB-ARBA"/>
</dbReference>
<dbReference type="InterPro" id="IPR002401">
    <property type="entry name" value="Cyt_P450_E_grp-I"/>
</dbReference>
<dbReference type="SUPFAM" id="SSF48264">
    <property type="entry name" value="Cytochrome P450"/>
    <property type="match status" value="1"/>
</dbReference>
<sequence>MARKYGPVMSFRLGVRPHIIISSPEMARQVLKEHDVEFASRPLFSTISRLVSHNFQDLIFAPHGERWKMLRRVCGTELFTASKVSHFASTRKRELGAFGAIVEASAKDGHEFDLSSMLHEYFTNLMTCVLFGRKFYGTDTPLTPEAEAYKASWAIQAKESRRLFAGDYIPAMRWLDTLRGTQNRLKNEVLPARSRFLEAVIEEHAKDFDPENPRDFVDVMLTLGGEDKLSNDQIIALLQDLLLAGTGTSKGTIEWAISELIVNPRVQEKAHEELDRVVGRDRPLEESHLNDLPYIQAIVKEVFRKRPIAPLGVPHYNDREVTLAGYTIPAHTTVLVNIWAIHHDPSVWSDPELFLPERFLGSDHSVLGNDFDLLPFSSGRRRCVGIPLAMPHVTLTLAYLLHRWSWRSPLGKPIEMAELAGAGIAGVASPRIVCASHR</sequence>
<evidence type="ECO:0000256" key="2">
    <source>
        <dbReference type="ARBA" id="ARBA00022617"/>
    </source>
</evidence>
<dbReference type="Proteomes" id="UP000001514">
    <property type="component" value="Unassembled WGS sequence"/>
</dbReference>
<evidence type="ECO:0000256" key="7">
    <source>
        <dbReference type="RuleBase" id="RU000461"/>
    </source>
</evidence>
<evidence type="ECO:0000256" key="1">
    <source>
        <dbReference type="ARBA" id="ARBA00010617"/>
    </source>
</evidence>
<keyword evidence="3 6" id="KW-0479">Metal-binding</keyword>
<dbReference type="OrthoDB" id="442633at2759"/>
<dbReference type="CDD" id="cd20618">
    <property type="entry name" value="CYP71_clan"/>
    <property type="match status" value="1"/>
</dbReference>
<dbReference type="InterPro" id="IPR001128">
    <property type="entry name" value="Cyt_P450"/>
</dbReference>
<dbReference type="InParanoid" id="D8S8K1"/>
<evidence type="ECO:0000256" key="4">
    <source>
        <dbReference type="ARBA" id="ARBA00023002"/>
    </source>
</evidence>
<dbReference type="OMA" id="LYIYATW"/>
<keyword evidence="9" id="KW-1185">Reference proteome</keyword>
<dbReference type="GO" id="GO:0020037">
    <property type="term" value="F:heme binding"/>
    <property type="evidence" value="ECO:0007669"/>
    <property type="project" value="InterPro"/>
</dbReference>
<dbReference type="PANTHER" id="PTHR47944">
    <property type="entry name" value="CYTOCHROME P450 98A9"/>
    <property type="match status" value="1"/>
</dbReference>
<evidence type="ECO:0000256" key="3">
    <source>
        <dbReference type="ARBA" id="ARBA00022723"/>
    </source>
</evidence>
<organism evidence="9">
    <name type="scientific">Selaginella moellendorffii</name>
    <name type="common">Spikemoss</name>
    <dbReference type="NCBI Taxonomy" id="88036"/>
    <lineage>
        <taxon>Eukaryota</taxon>
        <taxon>Viridiplantae</taxon>
        <taxon>Streptophyta</taxon>
        <taxon>Embryophyta</taxon>
        <taxon>Tracheophyta</taxon>
        <taxon>Lycopodiopsida</taxon>
        <taxon>Selaginellales</taxon>
        <taxon>Selaginellaceae</taxon>
        <taxon>Selaginella</taxon>
    </lineage>
</organism>
<dbReference type="PRINTS" id="PR00463">
    <property type="entry name" value="EP450I"/>
</dbReference>
<dbReference type="GO" id="GO:0005506">
    <property type="term" value="F:iron ion binding"/>
    <property type="evidence" value="ECO:0007669"/>
    <property type="project" value="InterPro"/>
</dbReference>
<evidence type="ECO:0000256" key="6">
    <source>
        <dbReference type="PIRSR" id="PIRSR602401-1"/>
    </source>
</evidence>
<evidence type="ECO:0000256" key="5">
    <source>
        <dbReference type="ARBA" id="ARBA00023004"/>
    </source>
</evidence>
<name>D8S8K1_SELML</name>
<comment type="similarity">
    <text evidence="1 7">Belongs to the cytochrome P450 family.</text>
</comment>
<dbReference type="Gene3D" id="1.10.630.10">
    <property type="entry name" value="Cytochrome P450"/>
    <property type="match status" value="1"/>
</dbReference>
<dbReference type="PROSITE" id="PS00086">
    <property type="entry name" value="CYTOCHROME_P450"/>
    <property type="match status" value="1"/>
</dbReference>
<dbReference type="Pfam" id="PF00067">
    <property type="entry name" value="p450"/>
    <property type="match status" value="1"/>
</dbReference>
<keyword evidence="4 7" id="KW-0560">Oxidoreductase</keyword>
<comment type="cofactor">
    <cofactor evidence="6">
        <name>heme</name>
        <dbReference type="ChEBI" id="CHEBI:30413"/>
    </cofactor>
</comment>
<dbReference type="eggNOG" id="KOG0156">
    <property type="taxonomic scope" value="Eukaryota"/>
</dbReference>
<dbReference type="PRINTS" id="PR00385">
    <property type="entry name" value="P450"/>
</dbReference>
<dbReference type="GO" id="GO:0004497">
    <property type="term" value="F:monooxygenase activity"/>
    <property type="evidence" value="ECO:0007669"/>
    <property type="project" value="UniProtKB-KW"/>
</dbReference>
<dbReference type="KEGG" id="smo:SELMODRAFT_228641"/>
<dbReference type="Gramene" id="EFJ19169">
    <property type="protein sequence ID" value="EFJ19169"/>
    <property type="gene ID" value="SELMODRAFT_228641"/>
</dbReference>
<dbReference type="AlphaFoldDB" id="D8S8K1"/>
<protein>
    <submittedName>
        <fullName evidence="8">Uncharacterized protein CYP781B1</fullName>
    </submittedName>
</protein>
<dbReference type="GeneID" id="9635854"/>
<dbReference type="PANTHER" id="PTHR47944:SF4">
    <property type="entry name" value="OS09G0441700 PROTEIN"/>
    <property type="match status" value="1"/>
</dbReference>
<dbReference type="GO" id="GO:0016705">
    <property type="term" value="F:oxidoreductase activity, acting on paired donors, with incorporation or reduction of molecular oxygen"/>
    <property type="evidence" value="ECO:0007669"/>
    <property type="project" value="InterPro"/>
</dbReference>
<evidence type="ECO:0000313" key="9">
    <source>
        <dbReference type="Proteomes" id="UP000001514"/>
    </source>
</evidence>
<dbReference type="HOGENOM" id="CLU_001570_4_0_1"/>
<dbReference type="InterPro" id="IPR036396">
    <property type="entry name" value="Cyt_P450_sf"/>
</dbReference>
<dbReference type="EMBL" id="GL377607">
    <property type="protein sequence ID" value="EFJ19169.1"/>
    <property type="molecule type" value="Genomic_DNA"/>
</dbReference>
<dbReference type="STRING" id="88036.D8S8K1"/>